<comment type="catalytic activity">
    <reaction evidence="1">
        <text>ATP + protein L-histidine = ADP + protein N-phospho-L-histidine.</text>
        <dbReference type="EC" id="2.7.13.3"/>
    </reaction>
</comment>
<dbReference type="Pfam" id="PF02518">
    <property type="entry name" value="HATPase_c"/>
    <property type="match status" value="1"/>
</dbReference>
<organism evidence="9 10">
    <name type="scientific">Neorhizobium alkalisoli</name>
    <dbReference type="NCBI Taxonomy" id="528178"/>
    <lineage>
        <taxon>Bacteria</taxon>
        <taxon>Pseudomonadati</taxon>
        <taxon>Pseudomonadota</taxon>
        <taxon>Alphaproteobacteria</taxon>
        <taxon>Hyphomicrobiales</taxon>
        <taxon>Rhizobiaceae</taxon>
        <taxon>Rhizobium/Agrobacterium group</taxon>
        <taxon>Neorhizobium</taxon>
    </lineage>
</organism>
<sequence length="645" mass="71811">MAEETTKSRVSVEEISKLVNSMPGLGWAAWPDGEFVCHSRTMEEHVGVSTSELASRQPNGDFAWKDTLHPEDYERLSQSWMEAVRSQRTYDVSHRVKTANGEFRWLRSTAKAQLDDSGNVLFWLGTSIDIHDAVMAMEASFEREKGMRALIDTVPAPIWSTDAKGEPTAINRALADQTGISIRDLDRGDRTVLAEAIFQAIHPDDRAMVQDALMRSFSSGDGFKLKYRQRRADGRYGWISGEAQPLRDDEGEITRWFGVCHDIDEEVATQLVLAEREARLALIVNTMPGLVWASSAEGMPTYFSKRLQEWAGIDIGDLVRAGQDLLSSAVELTVHEEDRADVEATMRRSYRTGEPWHHRFRQRHADGAWRWVEARMEPLRDEDGAIIEWYGLELDVDNEVRSQESLRIAQERLTRAAQYAGMAELSASIAHEVSQPLAAVVVGSDACRRWLEMSPPNIERAILSSENVVRDANIASEVVRRIRALFQHKSESREIVDINDLILRVQDLIGEEMTASGIRLNLDLDGAMPSVRIDSVQIQQVLVNLVRNAAEAVAQHGGPSRSVAVRAAVVRQDIVVKVTDSGGGIEDLERIFTPFFSTKDNGMGMGLAICQSIVSSHGGKLWAENTGEGARLSFSLPIGEALHSN</sequence>
<protein>
    <recommendedName>
        <fullName evidence="2">histidine kinase</fullName>
        <ecNumber evidence="2">2.7.13.3</ecNumber>
    </recommendedName>
</protein>
<evidence type="ECO:0000256" key="2">
    <source>
        <dbReference type="ARBA" id="ARBA00012438"/>
    </source>
</evidence>
<keyword evidence="3" id="KW-0597">Phosphoprotein</keyword>
<dbReference type="InterPro" id="IPR005467">
    <property type="entry name" value="His_kinase_dom"/>
</dbReference>
<keyword evidence="5" id="KW-0418">Kinase</keyword>
<dbReference type="InterPro" id="IPR052162">
    <property type="entry name" value="Sensor_kinase/Photoreceptor"/>
</dbReference>
<dbReference type="InterPro" id="IPR001610">
    <property type="entry name" value="PAC"/>
</dbReference>
<keyword evidence="10" id="KW-1185">Reference proteome</keyword>
<dbReference type="EC" id="2.7.13.3" evidence="2"/>
<dbReference type="AlphaFoldDB" id="A0A561Q0M1"/>
<dbReference type="RefSeq" id="WP_145643564.1">
    <property type="nucleotide sequence ID" value="NZ_VIWP01000018.1"/>
</dbReference>
<feature type="domain" description="PAS" evidence="7">
    <location>
        <begin position="276"/>
        <end position="353"/>
    </location>
</feature>
<dbReference type="SUPFAM" id="SSF55874">
    <property type="entry name" value="ATPase domain of HSP90 chaperone/DNA topoisomerase II/histidine kinase"/>
    <property type="match status" value="1"/>
</dbReference>
<dbReference type="SUPFAM" id="SSF55785">
    <property type="entry name" value="PYP-like sensor domain (PAS domain)"/>
    <property type="match status" value="3"/>
</dbReference>
<dbReference type="Gene3D" id="3.30.565.10">
    <property type="entry name" value="Histidine kinase-like ATPase, C-terminal domain"/>
    <property type="match status" value="1"/>
</dbReference>
<feature type="domain" description="PAC" evidence="8">
    <location>
        <begin position="354"/>
        <end position="408"/>
    </location>
</feature>
<dbReference type="GO" id="GO:0004673">
    <property type="term" value="F:protein histidine kinase activity"/>
    <property type="evidence" value="ECO:0007669"/>
    <property type="project" value="UniProtKB-EC"/>
</dbReference>
<dbReference type="Gene3D" id="3.30.450.20">
    <property type="entry name" value="PAS domain"/>
    <property type="match status" value="3"/>
</dbReference>
<dbReference type="PANTHER" id="PTHR43304:SF1">
    <property type="entry name" value="PAC DOMAIN-CONTAINING PROTEIN"/>
    <property type="match status" value="1"/>
</dbReference>
<dbReference type="CDD" id="cd00130">
    <property type="entry name" value="PAS"/>
    <property type="match status" value="3"/>
</dbReference>
<evidence type="ECO:0000256" key="5">
    <source>
        <dbReference type="ARBA" id="ARBA00022777"/>
    </source>
</evidence>
<evidence type="ECO:0000259" key="8">
    <source>
        <dbReference type="PROSITE" id="PS50113"/>
    </source>
</evidence>
<dbReference type="Pfam" id="PF08447">
    <property type="entry name" value="PAS_3"/>
    <property type="match status" value="3"/>
</dbReference>
<dbReference type="InterPro" id="IPR000014">
    <property type="entry name" value="PAS"/>
</dbReference>
<dbReference type="PROSITE" id="PS50113">
    <property type="entry name" value="PAC"/>
    <property type="match status" value="3"/>
</dbReference>
<feature type="domain" description="PAC" evidence="8">
    <location>
        <begin position="223"/>
        <end position="275"/>
    </location>
</feature>
<feature type="domain" description="PAS" evidence="7">
    <location>
        <begin position="143"/>
        <end position="220"/>
    </location>
</feature>
<dbReference type="InterPro" id="IPR036890">
    <property type="entry name" value="HATPase_C_sf"/>
</dbReference>
<feature type="domain" description="PAC" evidence="8">
    <location>
        <begin position="90"/>
        <end position="142"/>
    </location>
</feature>
<dbReference type="Pfam" id="PF13188">
    <property type="entry name" value="PAS_8"/>
    <property type="match status" value="1"/>
</dbReference>
<evidence type="ECO:0000256" key="3">
    <source>
        <dbReference type="ARBA" id="ARBA00022553"/>
    </source>
</evidence>
<reference evidence="9 10" key="1">
    <citation type="submission" date="2019-06" db="EMBL/GenBank/DDBJ databases">
        <title>Sorghum-associated microbial communities from plants grown in Nebraska, USA.</title>
        <authorList>
            <person name="Schachtman D."/>
        </authorList>
    </citation>
    <scope>NUCLEOTIDE SEQUENCE [LARGE SCALE GENOMIC DNA]</scope>
    <source>
        <strain evidence="9 10">1225</strain>
    </source>
</reference>
<dbReference type="InterPro" id="IPR035965">
    <property type="entry name" value="PAS-like_dom_sf"/>
</dbReference>
<dbReference type="SMART" id="SM00086">
    <property type="entry name" value="PAC"/>
    <property type="match status" value="3"/>
</dbReference>
<dbReference type="InterPro" id="IPR013655">
    <property type="entry name" value="PAS_fold_3"/>
</dbReference>
<dbReference type="InterPro" id="IPR004358">
    <property type="entry name" value="Sig_transdc_His_kin-like_C"/>
</dbReference>
<dbReference type="Proteomes" id="UP000320653">
    <property type="component" value="Unassembled WGS sequence"/>
</dbReference>
<dbReference type="PROSITE" id="PS50112">
    <property type="entry name" value="PAS"/>
    <property type="match status" value="3"/>
</dbReference>
<feature type="domain" description="Histidine kinase" evidence="6">
    <location>
        <begin position="428"/>
        <end position="640"/>
    </location>
</feature>
<proteinExistence type="predicted"/>
<dbReference type="SMART" id="SM00387">
    <property type="entry name" value="HATPase_c"/>
    <property type="match status" value="1"/>
</dbReference>
<dbReference type="PROSITE" id="PS50109">
    <property type="entry name" value="HIS_KIN"/>
    <property type="match status" value="1"/>
</dbReference>
<gene>
    <name evidence="9" type="ORF">FHW37_11827</name>
</gene>
<dbReference type="NCBIfam" id="TIGR00229">
    <property type="entry name" value="sensory_box"/>
    <property type="match status" value="3"/>
</dbReference>
<comment type="caution">
    <text evidence="9">The sequence shown here is derived from an EMBL/GenBank/DDBJ whole genome shotgun (WGS) entry which is preliminary data.</text>
</comment>
<dbReference type="InterPro" id="IPR003594">
    <property type="entry name" value="HATPase_dom"/>
</dbReference>
<name>A0A561Q0M1_9HYPH</name>
<keyword evidence="4" id="KW-0808">Transferase</keyword>
<evidence type="ECO:0000259" key="6">
    <source>
        <dbReference type="PROSITE" id="PS50109"/>
    </source>
</evidence>
<dbReference type="Gene3D" id="1.10.287.130">
    <property type="match status" value="1"/>
</dbReference>
<dbReference type="PANTHER" id="PTHR43304">
    <property type="entry name" value="PHYTOCHROME-LIKE PROTEIN CPH1"/>
    <property type="match status" value="1"/>
</dbReference>
<dbReference type="PRINTS" id="PR00344">
    <property type="entry name" value="BCTRLSENSOR"/>
</dbReference>
<evidence type="ECO:0000256" key="4">
    <source>
        <dbReference type="ARBA" id="ARBA00022679"/>
    </source>
</evidence>
<feature type="domain" description="PAS" evidence="7">
    <location>
        <begin position="11"/>
        <end position="87"/>
    </location>
</feature>
<evidence type="ECO:0000256" key="1">
    <source>
        <dbReference type="ARBA" id="ARBA00000085"/>
    </source>
</evidence>
<accession>A0A561Q0M1</accession>
<dbReference type="OrthoDB" id="226486at2"/>
<dbReference type="InterPro" id="IPR000700">
    <property type="entry name" value="PAS-assoc_C"/>
</dbReference>
<evidence type="ECO:0000259" key="7">
    <source>
        <dbReference type="PROSITE" id="PS50112"/>
    </source>
</evidence>
<dbReference type="EMBL" id="VIWP01000018">
    <property type="protein sequence ID" value="TWF43875.1"/>
    <property type="molecule type" value="Genomic_DNA"/>
</dbReference>
<evidence type="ECO:0000313" key="9">
    <source>
        <dbReference type="EMBL" id="TWF43875.1"/>
    </source>
</evidence>
<dbReference type="SMART" id="SM00091">
    <property type="entry name" value="PAS"/>
    <property type="match status" value="3"/>
</dbReference>
<evidence type="ECO:0000313" key="10">
    <source>
        <dbReference type="Proteomes" id="UP000320653"/>
    </source>
</evidence>